<comment type="caution">
    <text evidence="2">The sequence shown here is derived from an EMBL/GenBank/DDBJ whole genome shotgun (WGS) entry which is preliminary data.</text>
</comment>
<dbReference type="EMBL" id="JACDQQ010000378">
    <property type="protein sequence ID" value="MBA0084111.1"/>
    <property type="molecule type" value="Genomic_DNA"/>
</dbReference>
<evidence type="ECO:0000256" key="1">
    <source>
        <dbReference type="SAM" id="SignalP"/>
    </source>
</evidence>
<feature type="signal peptide" evidence="1">
    <location>
        <begin position="1"/>
        <end position="23"/>
    </location>
</feature>
<evidence type="ECO:0000313" key="2">
    <source>
        <dbReference type="EMBL" id="MBA0084111.1"/>
    </source>
</evidence>
<dbReference type="Proteomes" id="UP000567293">
    <property type="component" value="Unassembled WGS sequence"/>
</dbReference>
<dbReference type="AlphaFoldDB" id="A0A7V8NMQ5"/>
<reference evidence="2" key="1">
    <citation type="submission" date="2020-06" db="EMBL/GenBank/DDBJ databases">
        <title>Legume-microbial interactions unlock mineral nutrients during tropical forest succession.</title>
        <authorList>
            <person name="Epihov D.Z."/>
        </authorList>
    </citation>
    <scope>NUCLEOTIDE SEQUENCE [LARGE SCALE GENOMIC DNA]</scope>
    <source>
        <strain evidence="2">Pan2503</strain>
    </source>
</reference>
<proteinExistence type="predicted"/>
<protein>
    <submittedName>
        <fullName evidence="2">Uncharacterized protein</fullName>
    </submittedName>
</protein>
<keyword evidence="3" id="KW-1185">Reference proteome</keyword>
<name>A0A7V8NMQ5_9BACT</name>
<evidence type="ECO:0000313" key="3">
    <source>
        <dbReference type="Proteomes" id="UP000567293"/>
    </source>
</evidence>
<accession>A0A7V8NMQ5</accession>
<keyword evidence="1" id="KW-0732">Signal</keyword>
<gene>
    <name evidence="2" type="ORF">HRJ53_03865</name>
</gene>
<feature type="chain" id="PRO_5030790981" evidence="1">
    <location>
        <begin position="24"/>
        <end position="199"/>
    </location>
</feature>
<organism evidence="2 3">
    <name type="scientific">Candidatus Acidiferrum panamense</name>
    <dbReference type="NCBI Taxonomy" id="2741543"/>
    <lineage>
        <taxon>Bacteria</taxon>
        <taxon>Pseudomonadati</taxon>
        <taxon>Acidobacteriota</taxon>
        <taxon>Terriglobia</taxon>
        <taxon>Candidatus Acidiferrales</taxon>
        <taxon>Candidatus Acidiferrum</taxon>
    </lineage>
</organism>
<sequence length="199" mass="21905">MKPSAIPMLSLLLLGLVVPVGWAQDKPKTEERPSVAVQTTPVKVLILFTEYEGDKKVKSLPYTLYINAADSPELKPGWTRLRIGDRVPVYTGNNSGFTYLDVGTNIDARAAYTGDGRFLLNLNLDRSSVEGNVLVPMQKPPETNVQETQSGSFREPIVRQFKSELDLKIREGQTVESTMATDPVSGKVLKVEVSISVVK</sequence>